<feature type="domain" description="Alanine dehydrogenase/pyridine nucleotide transhydrogenase NAD(H)-binding" evidence="5">
    <location>
        <begin position="148"/>
        <end position="295"/>
    </location>
</feature>
<name>A0A3B1A2I0_9ZZZZ</name>
<sequence>MRIGIPKEIKILEARVALIPAACAELVRHGHEVQVQSTAGVSAGYADKDYLAAGCQISRDAQQTYQDAELLIKVKEPQPQEVALLGPGQILFSFLHLAAEPELMAQLQGSGSTAVGFETIQENHALPVLAPMSDIAGRISVQIGSNLLQHHHQGRGVLLGGLAGTERGNVVILGAGVAGGNATKMAQGMGANVTVFDLNVDKLEAMRTIGHNVTALYAYEHAIEEHVRDADIVIGAVLIPGAKSPKLVSKQLIKTMNPGSVVMDISVDQGGCIETIRPTDYARPTYLVDQVVHFGVTNLPGAVPRTASQALSASLLPYILRLARPDWQDDPVLAQAVNIAAGEVVYPALKTA</sequence>
<dbReference type="SMART" id="SM01003">
    <property type="entry name" value="AlaDh_PNT_N"/>
    <property type="match status" value="1"/>
</dbReference>
<keyword evidence="4" id="KW-0520">NAD</keyword>
<dbReference type="InterPro" id="IPR007886">
    <property type="entry name" value="AlaDH/PNT_N"/>
</dbReference>
<evidence type="ECO:0000259" key="5">
    <source>
        <dbReference type="SMART" id="SM01002"/>
    </source>
</evidence>
<protein>
    <recommendedName>
        <fullName evidence="2">alanine dehydrogenase</fullName>
        <ecNumber evidence="2">1.4.1.1</ecNumber>
    </recommendedName>
</protein>
<dbReference type="Pfam" id="PF01262">
    <property type="entry name" value="AlaDh_PNT_C"/>
    <property type="match status" value="1"/>
</dbReference>
<dbReference type="PANTHER" id="PTHR42795:SF1">
    <property type="entry name" value="ALANINE DEHYDROGENASE"/>
    <property type="match status" value="1"/>
</dbReference>
<dbReference type="Pfam" id="PF05222">
    <property type="entry name" value="AlaDh_PNT_N"/>
    <property type="match status" value="1"/>
</dbReference>
<dbReference type="AlphaFoldDB" id="A0A3B1A2I0"/>
<dbReference type="InterPro" id="IPR008143">
    <property type="entry name" value="Ala_DH/PNT_CS2"/>
</dbReference>
<reference evidence="7" key="1">
    <citation type="submission" date="2018-06" db="EMBL/GenBank/DDBJ databases">
        <authorList>
            <person name="Zhirakovskaya E."/>
        </authorList>
    </citation>
    <scope>NUCLEOTIDE SEQUENCE</scope>
</reference>
<dbReference type="InterPro" id="IPR036291">
    <property type="entry name" value="NAD(P)-bd_dom_sf"/>
</dbReference>
<evidence type="ECO:0000256" key="3">
    <source>
        <dbReference type="ARBA" id="ARBA00023002"/>
    </source>
</evidence>
<dbReference type="SUPFAM" id="SSF51735">
    <property type="entry name" value="NAD(P)-binding Rossmann-fold domains"/>
    <property type="match status" value="1"/>
</dbReference>
<evidence type="ECO:0000256" key="4">
    <source>
        <dbReference type="ARBA" id="ARBA00023027"/>
    </source>
</evidence>
<evidence type="ECO:0000313" key="7">
    <source>
        <dbReference type="EMBL" id="VAW98291.1"/>
    </source>
</evidence>
<evidence type="ECO:0000256" key="2">
    <source>
        <dbReference type="ARBA" id="ARBA00012897"/>
    </source>
</evidence>
<accession>A0A3B1A2I0</accession>
<gene>
    <name evidence="7" type="ORF">MNBD_GAMMA21-1392</name>
</gene>
<comment type="similarity">
    <text evidence="1">Belongs to the AlaDH/PNT family.</text>
</comment>
<evidence type="ECO:0000259" key="6">
    <source>
        <dbReference type="SMART" id="SM01003"/>
    </source>
</evidence>
<feature type="domain" description="Alanine dehydrogenase/pyridine nucleotide transhydrogenase N-terminal" evidence="6">
    <location>
        <begin position="4"/>
        <end position="136"/>
    </location>
</feature>
<dbReference type="CDD" id="cd05305">
    <property type="entry name" value="L-AlaDH"/>
    <property type="match status" value="1"/>
</dbReference>
<dbReference type="PIRSF" id="PIRSF000183">
    <property type="entry name" value="Alanine_dh"/>
    <property type="match status" value="1"/>
</dbReference>
<dbReference type="EMBL" id="UOFR01000058">
    <property type="protein sequence ID" value="VAW98291.1"/>
    <property type="molecule type" value="Genomic_DNA"/>
</dbReference>
<evidence type="ECO:0000256" key="1">
    <source>
        <dbReference type="ARBA" id="ARBA00005689"/>
    </source>
</evidence>
<dbReference type="GO" id="GO:0000286">
    <property type="term" value="F:alanine dehydrogenase activity"/>
    <property type="evidence" value="ECO:0007669"/>
    <property type="project" value="UniProtKB-EC"/>
</dbReference>
<dbReference type="GO" id="GO:0005886">
    <property type="term" value="C:plasma membrane"/>
    <property type="evidence" value="ECO:0007669"/>
    <property type="project" value="TreeGrafter"/>
</dbReference>
<proteinExistence type="inferred from homology"/>
<dbReference type="InterPro" id="IPR007698">
    <property type="entry name" value="AlaDH/PNT_NAD(H)-bd"/>
</dbReference>
<dbReference type="GO" id="GO:0042853">
    <property type="term" value="P:L-alanine catabolic process"/>
    <property type="evidence" value="ECO:0007669"/>
    <property type="project" value="InterPro"/>
</dbReference>
<dbReference type="PROSITE" id="PS00837">
    <property type="entry name" value="ALADH_PNT_2"/>
    <property type="match status" value="1"/>
</dbReference>
<organism evidence="7">
    <name type="scientific">hydrothermal vent metagenome</name>
    <dbReference type="NCBI Taxonomy" id="652676"/>
    <lineage>
        <taxon>unclassified sequences</taxon>
        <taxon>metagenomes</taxon>
        <taxon>ecological metagenomes</taxon>
    </lineage>
</organism>
<dbReference type="SMART" id="SM01002">
    <property type="entry name" value="AlaDh_PNT_C"/>
    <property type="match status" value="1"/>
</dbReference>
<dbReference type="EC" id="1.4.1.1" evidence="2"/>
<dbReference type="NCBIfam" id="TIGR00518">
    <property type="entry name" value="alaDH"/>
    <property type="match status" value="1"/>
</dbReference>
<dbReference type="InterPro" id="IPR008141">
    <property type="entry name" value="Ala_DH"/>
</dbReference>
<dbReference type="SUPFAM" id="SSF52283">
    <property type="entry name" value="Formate/glycerate dehydrogenase catalytic domain-like"/>
    <property type="match status" value="1"/>
</dbReference>
<dbReference type="Gene3D" id="3.40.50.720">
    <property type="entry name" value="NAD(P)-binding Rossmann-like Domain"/>
    <property type="match status" value="2"/>
</dbReference>
<dbReference type="PANTHER" id="PTHR42795">
    <property type="entry name" value="ALANINE DEHYDROGENASE"/>
    <property type="match status" value="1"/>
</dbReference>
<keyword evidence="3 7" id="KW-0560">Oxidoreductase</keyword>